<dbReference type="InterPro" id="IPR000980">
    <property type="entry name" value="SH2"/>
</dbReference>
<reference evidence="4" key="3">
    <citation type="submission" date="2025-09" db="UniProtKB">
        <authorList>
            <consortium name="Ensembl"/>
        </authorList>
    </citation>
    <scope>IDENTIFICATION</scope>
</reference>
<evidence type="ECO:0000313" key="5">
    <source>
        <dbReference type="Proteomes" id="UP000694405"/>
    </source>
</evidence>
<sequence length="105" mass="11372">MAAANWYHWDISRAVAEELLAKAGRDGCFLVRDSESVSGAYALCLLLLQGCWWVSWLPGSAQGFWSDAHVRPMENPASLGAGRSLGPQPCPAPVLLKGEPKIRAH</sequence>
<dbReference type="PANTHER" id="PTHR46051:SF2">
    <property type="entry name" value="PHOSPHATIDYLINOSITOL 3,4,5-TRISPHOSPHATE 5-PHOSPHATASE 2"/>
    <property type="match status" value="1"/>
</dbReference>
<evidence type="ECO:0000256" key="1">
    <source>
        <dbReference type="ARBA" id="ARBA00022859"/>
    </source>
</evidence>
<reference evidence="4" key="2">
    <citation type="submission" date="2025-08" db="UniProtKB">
        <authorList>
            <consortium name="Ensembl"/>
        </authorList>
    </citation>
    <scope>IDENTIFICATION</scope>
</reference>
<evidence type="ECO:0000313" key="4">
    <source>
        <dbReference type="Ensembl" id="ENSMUNP00000027545.1"/>
    </source>
</evidence>
<dbReference type="GO" id="GO:0005829">
    <property type="term" value="C:cytosol"/>
    <property type="evidence" value="ECO:0007669"/>
    <property type="project" value="TreeGrafter"/>
</dbReference>
<dbReference type="Ensembl" id="ENSMUNT00000027145.1">
    <property type="protein sequence ID" value="ENSMUNP00000027545.1"/>
    <property type="gene ID" value="ENSMUNG00000018692.1"/>
</dbReference>
<dbReference type="Pfam" id="PF00017">
    <property type="entry name" value="SH2"/>
    <property type="match status" value="1"/>
</dbReference>
<dbReference type="Gene3D" id="3.30.505.10">
    <property type="entry name" value="SH2 domain"/>
    <property type="match status" value="1"/>
</dbReference>
<keyword evidence="5" id="KW-1185">Reference proteome</keyword>
<feature type="region of interest" description="Disordered" evidence="3">
    <location>
        <begin position="79"/>
        <end position="105"/>
    </location>
</feature>
<proteinExistence type="predicted"/>
<accession>A0A8V5HFU0</accession>
<protein>
    <submittedName>
        <fullName evidence="4">Uncharacterized protein</fullName>
    </submittedName>
</protein>
<reference evidence="4" key="1">
    <citation type="submission" date="2020-03" db="EMBL/GenBank/DDBJ databases">
        <title>Melopsittacus undulatus (budgerigar) genome, bMelUnd1, maternal haplotype with Z.</title>
        <authorList>
            <person name="Gedman G."/>
            <person name="Mountcastle J."/>
            <person name="Haase B."/>
            <person name="Formenti G."/>
            <person name="Wright T."/>
            <person name="Apodaca J."/>
            <person name="Pelan S."/>
            <person name="Chow W."/>
            <person name="Rhie A."/>
            <person name="Howe K."/>
            <person name="Fedrigo O."/>
            <person name="Jarvis E.D."/>
        </authorList>
    </citation>
    <scope>NUCLEOTIDE SEQUENCE [LARGE SCALE GENOMIC DNA]</scope>
</reference>
<dbReference type="AlphaFoldDB" id="A0A8V5HFU0"/>
<keyword evidence="1" id="KW-0391">Immunity</keyword>
<dbReference type="GO" id="GO:0002376">
    <property type="term" value="P:immune system process"/>
    <property type="evidence" value="ECO:0007669"/>
    <property type="project" value="UniProtKB-KW"/>
</dbReference>
<dbReference type="Proteomes" id="UP000694405">
    <property type="component" value="Chromosome 6"/>
</dbReference>
<name>A0A8V5HFU0_MELUD</name>
<keyword evidence="2" id="KW-0727">SH2 domain</keyword>
<dbReference type="GO" id="GO:0004445">
    <property type="term" value="F:inositol-polyphosphate 5-phosphatase activity"/>
    <property type="evidence" value="ECO:0007669"/>
    <property type="project" value="TreeGrafter"/>
</dbReference>
<evidence type="ECO:0000256" key="2">
    <source>
        <dbReference type="ARBA" id="ARBA00022999"/>
    </source>
</evidence>
<dbReference type="PROSITE" id="PS50001">
    <property type="entry name" value="SH2"/>
    <property type="match status" value="1"/>
</dbReference>
<dbReference type="GO" id="GO:0043569">
    <property type="term" value="P:negative regulation of insulin-like growth factor receptor signaling pathway"/>
    <property type="evidence" value="ECO:0007669"/>
    <property type="project" value="TreeGrafter"/>
</dbReference>
<dbReference type="SUPFAM" id="SSF55550">
    <property type="entry name" value="SH2 domain"/>
    <property type="match status" value="1"/>
</dbReference>
<dbReference type="PANTHER" id="PTHR46051">
    <property type="entry name" value="SH2 DOMAIN-CONTAINING PROTEIN"/>
    <property type="match status" value="1"/>
</dbReference>
<dbReference type="PRINTS" id="PR00401">
    <property type="entry name" value="SH2DOMAIN"/>
</dbReference>
<evidence type="ECO:0000256" key="3">
    <source>
        <dbReference type="SAM" id="MobiDB-lite"/>
    </source>
</evidence>
<dbReference type="GO" id="GO:0050776">
    <property type="term" value="P:regulation of immune response"/>
    <property type="evidence" value="ECO:0007669"/>
    <property type="project" value="TreeGrafter"/>
</dbReference>
<dbReference type="InterPro" id="IPR036860">
    <property type="entry name" value="SH2_dom_sf"/>
</dbReference>
<organism evidence="4 5">
    <name type="scientific">Melopsittacus undulatus</name>
    <name type="common">Budgerigar</name>
    <name type="synonym">Psittacus undulatus</name>
    <dbReference type="NCBI Taxonomy" id="13146"/>
    <lineage>
        <taxon>Eukaryota</taxon>
        <taxon>Metazoa</taxon>
        <taxon>Chordata</taxon>
        <taxon>Craniata</taxon>
        <taxon>Vertebrata</taxon>
        <taxon>Euteleostomi</taxon>
        <taxon>Archelosauria</taxon>
        <taxon>Archosauria</taxon>
        <taxon>Dinosauria</taxon>
        <taxon>Saurischia</taxon>
        <taxon>Theropoda</taxon>
        <taxon>Coelurosauria</taxon>
        <taxon>Aves</taxon>
        <taxon>Neognathae</taxon>
        <taxon>Neoaves</taxon>
        <taxon>Telluraves</taxon>
        <taxon>Australaves</taxon>
        <taxon>Psittaciformes</taxon>
        <taxon>Psittaculidae</taxon>
        <taxon>Melopsittacus</taxon>
    </lineage>
</organism>